<dbReference type="KEGG" id="tfa:BW733_02705"/>
<gene>
    <name evidence="2" type="ORF">BW733_02705</name>
</gene>
<reference evidence="2 3" key="1">
    <citation type="journal article" date="2008" name="Int. J. Syst. Evol. Microbiol.">
        <title>Tessaracoccus flavescens sp. nov., isolated from marine sediment.</title>
        <authorList>
            <person name="Lee D.W."/>
            <person name="Lee S.D."/>
        </authorList>
    </citation>
    <scope>NUCLEOTIDE SEQUENCE [LARGE SCALE GENOMIC DNA]</scope>
    <source>
        <strain evidence="2 3">SST-39T</strain>
    </source>
</reference>
<feature type="domain" description="S1 motif" evidence="1">
    <location>
        <begin position="392"/>
        <end position="476"/>
    </location>
</feature>
<dbReference type="PANTHER" id="PTHR23355:SF9">
    <property type="entry name" value="DIS3-LIKE EXONUCLEASE 2"/>
    <property type="match status" value="1"/>
</dbReference>
<dbReference type="GO" id="GO:0006402">
    <property type="term" value="P:mRNA catabolic process"/>
    <property type="evidence" value="ECO:0007669"/>
    <property type="project" value="TreeGrafter"/>
</dbReference>
<keyword evidence="3" id="KW-1185">Reference proteome</keyword>
<dbReference type="SUPFAM" id="SSF50249">
    <property type="entry name" value="Nucleic acid-binding proteins"/>
    <property type="match status" value="2"/>
</dbReference>
<evidence type="ECO:0000313" key="3">
    <source>
        <dbReference type="Proteomes" id="UP000188235"/>
    </source>
</evidence>
<dbReference type="PANTHER" id="PTHR23355">
    <property type="entry name" value="RIBONUCLEASE"/>
    <property type="match status" value="1"/>
</dbReference>
<dbReference type="OrthoDB" id="5800376at2"/>
<dbReference type="Pfam" id="PF18614">
    <property type="entry name" value="RNase_II_C_S1"/>
    <property type="match status" value="1"/>
</dbReference>
<dbReference type="GO" id="GO:0004540">
    <property type="term" value="F:RNA nuclease activity"/>
    <property type="evidence" value="ECO:0007669"/>
    <property type="project" value="InterPro"/>
</dbReference>
<evidence type="ECO:0000313" key="2">
    <source>
        <dbReference type="EMBL" id="AQP49902.1"/>
    </source>
</evidence>
<dbReference type="InterPro" id="IPR012340">
    <property type="entry name" value="NA-bd_OB-fold"/>
</dbReference>
<proteinExistence type="predicted"/>
<dbReference type="SMART" id="SM00955">
    <property type="entry name" value="RNB"/>
    <property type="match status" value="1"/>
</dbReference>
<dbReference type="InterPro" id="IPR050180">
    <property type="entry name" value="RNR_Ribonuclease"/>
</dbReference>
<dbReference type="InterPro" id="IPR040596">
    <property type="entry name" value="RNase_II_C_S1"/>
</dbReference>
<dbReference type="GO" id="GO:0003723">
    <property type="term" value="F:RNA binding"/>
    <property type="evidence" value="ECO:0007669"/>
    <property type="project" value="InterPro"/>
</dbReference>
<dbReference type="AlphaFoldDB" id="A0A1Q2CUX6"/>
<dbReference type="EMBL" id="CP019607">
    <property type="protein sequence ID" value="AQP49902.1"/>
    <property type="molecule type" value="Genomic_DNA"/>
</dbReference>
<protein>
    <submittedName>
        <fullName evidence="2">Ribonuclease II</fullName>
    </submittedName>
</protein>
<dbReference type="STRING" id="399497.BW733_02705"/>
<dbReference type="InterPro" id="IPR001900">
    <property type="entry name" value="RNase_II/R"/>
</dbReference>
<organism evidence="2 3">
    <name type="scientific">Tessaracoccus flavescens</name>
    <dbReference type="NCBI Taxonomy" id="399497"/>
    <lineage>
        <taxon>Bacteria</taxon>
        <taxon>Bacillati</taxon>
        <taxon>Actinomycetota</taxon>
        <taxon>Actinomycetes</taxon>
        <taxon>Propionibacteriales</taxon>
        <taxon>Propionibacteriaceae</taxon>
        <taxon>Tessaracoccus</taxon>
    </lineage>
</organism>
<evidence type="ECO:0000259" key="1">
    <source>
        <dbReference type="PROSITE" id="PS50126"/>
    </source>
</evidence>
<dbReference type="PROSITE" id="PS50126">
    <property type="entry name" value="S1"/>
    <property type="match status" value="1"/>
</dbReference>
<dbReference type="Pfam" id="PF00773">
    <property type="entry name" value="RNB"/>
    <property type="match status" value="1"/>
</dbReference>
<accession>A0A1Q2CUX6</accession>
<name>A0A1Q2CUX6_9ACTN</name>
<dbReference type="InterPro" id="IPR003029">
    <property type="entry name" value="S1_domain"/>
</dbReference>
<sequence length="478" mass="52388">MPATRVEVPEVPHDLREGLALLQDKLGLPHEFPADVLQEAELAAELPVHDHVDRTDIEFVTIDPASSTDLDQALQIERDGDSFLVRYAISDVGHFVQPGTALEAETHRRGQTKYAPSARVPLHPPVLSEGAASLLADSVPRPAMLWELRLDARGELVDVALTRAMVLNHAKLSYEQVQADLDAGTAHRSIELLPEVGRLREQLEIERGGVSLNLPEQEIVQHDGTWDLEFRALVPVENWNAQISLLTGFTAADVMLKGKVGILRTLPPAEKWSIDKLRRSARTLGVEWPKGMSYPDFVRSLSPDVPAELAVLTKCTMLFRGAGYVAFNGELPDGNLEHSALAAPYAHTTAPLRRLVDRYVLEICHALINGLPLPAWATEGLDVLPEEMAEAGRSANAYERGVIDLTEALVLSSRVGEVFTGVITDVNPKNSQGTVQIADPAVELRVKAKQDEVGTEIEVRIDKVDVVEGRVELSRTGR</sequence>
<dbReference type="RefSeq" id="WP_077347671.1">
    <property type="nucleotide sequence ID" value="NZ_CP019607.1"/>
</dbReference>
<dbReference type="Proteomes" id="UP000188235">
    <property type="component" value="Chromosome"/>
</dbReference>